<dbReference type="AlphaFoldDB" id="A0A1J9P3G9"/>
<proteinExistence type="predicted"/>
<reference evidence="1 2" key="1">
    <citation type="submission" date="2015-07" db="EMBL/GenBank/DDBJ databases">
        <title>Emmonsia species relationships and genome sequence.</title>
        <authorList>
            <consortium name="The Broad Institute Genomics Platform"/>
            <person name="Cuomo C.A."/>
            <person name="Munoz J.F."/>
            <person name="Imamovic A."/>
            <person name="Priest M.E."/>
            <person name="Young S."/>
            <person name="Clay O.K."/>
            <person name="McEwen J.G."/>
        </authorList>
    </citation>
    <scope>NUCLEOTIDE SEQUENCE [LARGE SCALE GENOMIC DNA]</scope>
    <source>
        <strain evidence="1 2">UAMH 9510</strain>
    </source>
</reference>
<sequence length="53" mass="5927">MACARARKSHATCTTRAWRRSRAFGEAGTMSIGGADFWGTGRFNPKYLELMRS</sequence>
<comment type="caution">
    <text evidence="1">The sequence shown here is derived from an EMBL/GenBank/DDBJ whole genome shotgun (WGS) entry which is preliminary data.</text>
</comment>
<gene>
    <name evidence="1" type="ORF">AJ78_08562</name>
</gene>
<name>A0A1J9P3G9_9EURO</name>
<dbReference type="VEuPathDB" id="FungiDB:AJ78_08562"/>
<evidence type="ECO:0000313" key="2">
    <source>
        <dbReference type="Proteomes" id="UP000182235"/>
    </source>
</evidence>
<organism evidence="1 2">
    <name type="scientific">Emergomyces pasteurianus Ep9510</name>
    <dbReference type="NCBI Taxonomy" id="1447872"/>
    <lineage>
        <taxon>Eukaryota</taxon>
        <taxon>Fungi</taxon>
        <taxon>Dikarya</taxon>
        <taxon>Ascomycota</taxon>
        <taxon>Pezizomycotina</taxon>
        <taxon>Eurotiomycetes</taxon>
        <taxon>Eurotiomycetidae</taxon>
        <taxon>Onygenales</taxon>
        <taxon>Ajellomycetaceae</taxon>
        <taxon>Emergomyces</taxon>
    </lineage>
</organism>
<evidence type="ECO:0000313" key="1">
    <source>
        <dbReference type="EMBL" id="OJD10426.1"/>
    </source>
</evidence>
<feature type="non-terminal residue" evidence="1">
    <location>
        <position position="53"/>
    </location>
</feature>
<keyword evidence="2" id="KW-1185">Reference proteome</keyword>
<dbReference type="EMBL" id="LGRN01000798">
    <property type="protein sequence ID" value="OJD10426.1"/>
    <property type="molecule type" value="Genomic_DNA"/>
</dbReference>
<accession>A0A1J9P3G9</accession>
<dbReference type="Proteomes" id="UP000182235">
    <property type="component" value="Unassembled WGS sequence"/>
</dbReference>
<protein>
    <submittedName>
        <fullName evidence="1">Uncharacterized protein</fullName>
    </submittedName>
</protein>